<feature type="transmembrane region" description="Helical" evidence="1">
    <location>
        <begin position="21"/>
        <end position="39"/>
    </location>
</feature>
<evidence type="ECO:0000259" key="2">
    <source>
        <dbReference type="Pfam" id="PF14219"/>
    </source>
</evidence>
<evidence type="ECO:0000313" key="3">
    <source>
        <dbReference type="EMBL" id="MFE1752418.1"/>
    </source>
</evidence>
<dbReference type="RefSeq" id="WP_381798568.1">
    <property type="nucleotide sequence ID" value="NZ_JBHYTS010000025.1"/>
</dbReference>
<dbReference type="Proteomes" id="UP001599756">
    <property type="component" value="Unassembled WGS sequence"/>
</dbReference>
<evidence type="ECO:0000313" key="4">
    <source>
        <dbReference type="Proteomes" id="UP001599756"/>
    </source>
</evidence>
<evidence type="ECO:0000256" key="1">
    <source>
        <dbReference type="SAM" id="Phobius"/>
    </source>
</evidence>
<feature type="domain" description="DUF4328" evidence="2">
    <location>
        <begin position="74"/>
        <end position="210"/>
    </location>
</feature>
<organism evidence="3 4">
    <name type="scientific">Streptomyces anandii</name>
    <dbReference type="NCBI Taxonomy" id="285454"/>
    <lineage>
        <taxon>Bacteria</taxon>
        <taxon>Bacillati</taxon>
        <taxon>Actinomycetota</taxon>
        <taxon>Actinomycetes</taxon>
        <taxon>Kitasatosporales</taxon>
        <taxon>Streptomycetaceae</taxon>
        <taxon>Streptomyces</taxon>
    </lineage>
</organism>
<feature type="transmembrane region" description="Helical" evidence="1">
    <location>
        <begin position="71"/>
        <end position="94"/>
    </location>
</feature>
<proteinExistence type="predicted"/>
<name>A0ABW6H7H8_9ACTN</name>
<keyword evidence="1" id="KW-0472">Membrane</keyword>
<keyword evidence="4" id="KW-1185">Reference proteome</keyword>
<feature type="transmembrane region" description="Helical" evidence="1">
    <location>
        <begin position="152"/>
        <end position="174"/>
    </location>
</feature>
<protein>
    <submittedName>
        <fullName evidence="3">DUF4328 domain-containing protein</fullName>
    </submittedName>
</protein>
<gene>
    <name evidence="3" type="ORF">ACFW88_18065</name>
</gene>
<keyword evidence="1" id="KW-1133">Transmembrane helix</keyword>
<accession>A0ABW6H7H8</accession>
<dbReference type="InterPro" id="IPR025565">
    <property type="entry name" value="DUF4328"/>
</dbReference>
<comment type="caution">
    <text evidence="3">The sequence shown here is derived from an EMBL/GenBank/DDBJ whole genome shotgun (WGS) entry which is preliminary data.</text>
</comment>
<feature type="transmembrane region" description="Helical" evidence="1">
    <location>
        <begin position="186"/>
        <end position="206"/>
    </location>
</feature>
<dbReference type="EMBL" id="JBHYTS010000025">
    <property type="protein sequence ID" value="MFE1752418.1"/>
    <property type="molecule type" value="Genomic_DNA"/>
</dbReference>
<keyword evidence="1" id="KW-0812">Transmembrane</keyword>
<reference evidence="3 4" key="1">
    <citation type="submission" date="2024-09" db="EMBL/GenBank/DDBJ databases">
        <title>The Natural Products Discovery Center: Release of the First 8490 Sequenced Strains for Exploring Actinobacteria Biosynthetic Diversity.</title>
        <authorList>
            <person name="Kalkreuter E."/>
            <person name="Kautsar S.A."/>
            <person name="Yang D."/>
            <person name="Bader C.D."/>
            <person name="Teijaro C.N."/>
            <person name="Fluegel L."/>
            <person name="Davis C.M."/>
            <person name="Simpson J.R."/>
            <person name="Lauterbach L."/>
            <person name="Steele A.D."/>
            <person name="Gui C."/>
            <person name="Meng S."/>
            <person name="Li G."/>
            <person name="Viehrig K."/>
            <person name="Ye F."/>
            <person name="Su P."/>
            <person name="Kiefer A.F."/>
            <person name="Nichols A."/>
            <person name="Cepeda A.J."/>
            <person name="Yan W."/>
            <person name="Fan B."/>
            <person name="Jiang Y."/>
            <person name="Adhikari A."/>
            <person name="Zheng C.-J."/>
            <person name="Schuster L."/>
            <person name="Cowan T.M."/>
            <person name="Smanski M.J."/>
            <person name="Chevrette M.G."/>
            <person name="De Carvalho L.P.S."/>
            <person name="Shen B."/>
        </authorList>
    </citation>
    <scope>NUCLEOTIDE SEQUENCE [LARGE SCALE GENOMIC DNA]</scope>
    <source>
        <strain evidence="3 4">NPDC059500</strain>
    </source>
</reference>
<sequence>MDDRKPQLALLARRVGRSARWAVVTLVVAGAAWAARAVWQIRLAAAGVPASGPPDRGDGRHRPLTSLENSYHFVSALGDAAVLLCAAAFLAWLLRIRDNAAALSGRPPRHPWPWVYAGWVTPVANLWLPRSLVVDVHRAIAPGRRLPRCVNWWWGLWLAGSLSAVGLMYCTGSTDSVIERAYTDVWQLVAADAMVVGAAVAAAVMVRTLTTAQQSRTVPLHRPRFSFDPPVQR</sequence>
<dbReference type="Pfam" id="PF14219">
    <property type="entry name" value="DUF4328"/>
    <property type="match status" value="1"/>
</dbReference>